<comment type="caution">
    <text evidence="1">The sequence shown here is derived from an EMBL/GenBank/DDBJ whole genome shotgun (WGS) entry which is preliminary data.</text>
</comment>
<gene>
    <name evidence="2" type="ORF">P9867_017415</name>
    <name evidence="1" type="ORF">P9867_19245</name>
</gene>
<reference evidence="2" key="3">
    <citation type="submission" date="2024-01" db="EMBL/GenBank/DDBJ databases">
        <authorList>
            <person name="Macesic N."/>
        </authorList>
    </citation>
    <scope>NUCLEOTIDE SEQUENCE</scope>
    <source>
        <strain evidence="2">CPO519</strain>
    </source>
</reference>
<dbReference type="GO" id="GO:0008168">
    <property type="term" value="F:methyltransferase activity"/>
    <property type="evidence" value="ECO:0007669"/>
    <property type="project" value="UniProtKB-KW"/>
</dbReference>
<evidence type="ECO:0000313" key="1">
    <source>
        <dbReference type="EMBL" id="MDK4883709.1"/>
    </source>
</evidence>
<dbReference type="EMBL" id="JARTMM010000124">
    <property type="protein sequence ID" value="MDK4883709.1"/>
    <property type="molecule type" value="Genomic_DNA"/>
</dbReference>
<dbReference type="RefSeq" id="WP_038342074.1">
    <property type="nucleotide sequence ID" value="NZ_JACDZB010000064.1"/>
</dbReference>
<dbReference type="GO" id="GO:0032259">
    <property type="term" value="P:methylation"/>
    <property type="evidence" value="ECO:0007669"/>
    <property type="project" value="UniProtKB-KW"/>
</dbReference>
<dbReference type="SUPFAM" id="SSF53335">
    <property type="entry name" value="S-adenosyl-L-methionine-dependent methyltransferases"/>
    <property type="match status" value="1"/>
</dbReference>
<dbReference type="Pfam" id="PF13489">
    <property type="entry name" value="Methyltransf_23"/>
    <property type="match status" value="1"/>
</dbReference>
<reference evidence="2 3" key="1">
    <citation type="journal article" date="2023" name="Nat. Commun.">
        <title>Genomic dissection of endemic carbapenem resistance reveals metallo-beta-lactamase dissemination through clonal, plasmid and integron transfer.</title>
        <authorList>
            <person name="Macesic N."/>
            <person name="Hawkey J."/>
            <person name="Vezina B."/>
            <person name="Wisniewski J.A."/>
            <person name="Cottingham H."/>
            <person name="Blakeway L.V."/>
            <person name="Harshegyi T."/>
            <person name="Pragastis K."/>
            <person name="Badoordeen G.Z."/>
            <person name="Dennison A."/>
            <person name="Spelman D.W."/>
            <person name="Jenney A.W.J."/>
            <person name="Peleg A.Y."/>
        </authorList>
    </citation>
    <scope>NUCLEOTIDE SEQUENCE [LARGE SCALE GENOMIC DNA]</scope>
    <source>
        <strain evidence="2 3">CPO519</strain>
    </source>
</reference>
<name>A0AA90HW61_ACIBA</name>
<protein>
    <submittedName>
        <fullName evidence="1">Methyltransferase domain-containing protein</fullName>
    </submittedName>
</protein>
<evidence type="ECO:0000313" key="3">
    <source>
        <dbReference type="Proteomes" id="UP001174156"/>
    </source>
</evidence>
<organism evidence="1">
    <name type="scientific">Acinetobacter baumannii</name>
    <dbReference type="NCBI Taxonomy" id="470"/>
    <lineage>
        <taxon>Bacteria</taxon>
        <taxon>Pseudomonadati</taxon>
        <taxon>Pseudomonadota</taxon>
        <taxon>Gammaproteobacteria</taxon>
        <taxon>Moraxellales</taxon>
        <taxon>Moraxellaceae</taxon>
        <taxon>Acinetobacter</taxon>
        <taxon>Acinetobacter calcoaceticus/baumannii complex</taxon>
    </lineage>
</organism>
<keyword evidence="1" id="KW-0808">Transferase</keyword>
<sequence>MDGLSKICEGVFQCNENNGPSEIVVQERTLNRIMDFFYIDGPADELNRNQVSALCHARAKEPRCLTGANKIIKDLFKTFLINNQAKSILEVGAGKNPILTAEEVRQNGINQYITADLDDDYDQVNIQFTEDTQLKAPMNLDIIIALFVLHFKFYESQISEIFLHLKDDGVFLANVYNRTEQARERLKNKFERAGFFTQLIEDPNKVCKNHYYLFAAKSDEVITTNIAKLLEYIKSN</sequence>
<proteinExistence type="predicted"/>
<dbReference type="Proteomes" id="UP001174156">
    <property type="component" value="Unassembled WGS sequence"/>
</dbReference>
<reference evidence="1" key="2">
    <citation type="submission" date="2023-01" db="EMBL/GenBank/DDBJ databases">
        <title>Genomic dissection of endemic carbapenem resistance: metallo-beta-lactamase gene dissemination through clonal, plasmid and integron transfer pathways.</title>
        <authorList>
            <person name="Macesic N."/>
        </authorList>
    </citation>
    <scope>NUCLEOTIDE SEQUENCE</scope>
    <source>
        <strain evidence="1">CPO519</strain>
    </source>
</reference>
<keyword evidence="1" id="KW-0489">Methyltransferase</keyword>
<dbReference type="EMBL" id="JARTMM020000001">
    <property type="protein sequence ID" value="MEC5498164.1"/>
    <property type="molecule type" value="Genomic_DNA"/>
</dbReference>
<accession>A0AA90HW61</accession>
<evidence type="ECO:0000313" key="2">
    <source>
        <dbReference type="EMBL" id="MEC5498164.1"/>
    </source>
</evidence>
<dbReference type="AlphaFoldDB" id="A0AA90HW61"/>
<dbReference type="InterPro" id="IPR029063">
    <property type="entry name" value="SAM-dependent_MTases_sf"/>
</dbReference>
<dbReference type="Gene3D" id="3.40.50.150">
    <property type="entry name" value="Vaccinia Virus protein VP39"/>
    <property type="match status" value="1"/>
</dbReference>